<evidence type="ECO:0000256" key="2">
    <source>
        <dbReference type="SAM" id="MobiDB-lite"/>
    </source>
</evidence>
<comment type="similarity">
    <text evidence="1">Belongs to the MDM20/NAA25 family.</text>
</comment>
<dbReference type="InterPro" id="IPR011990">
    <property type="entry name" value="TPR-like_helical_dom_sf"/>
</dbReference>
<dbReference type="Proteomes" id="UP000076798">
    <property type="component" value="Unassembled WGS sequence"/>
</dbReference>
<dbReference type="AlphaFoldDB" id="A0A166CZI8"/>
<reference evidence="3 4" key="1">
    <citation type="journal article" date="2016" name="Mol. Biol. Evol.">
        <title>Comparative Genomics of Early-Diverging Mushroom-Forming Fungi Provides Insights into the Origins of Lignocellulose Decay Capabilities.</title>
        <authorList>
            <person name="Nagy L.G."/>
            <person name="Riley R."/>
            <person name="Tritt A."/>
            <person name="Adam C."/>
            <person name="Daum C."/>
            <person name="Floudas D."/>
            <person name="Sun H."/>
            <person name="Yadav J.S."/>
            <person name="Pangilinan J."/>
            <person name="Larsson K.H."/>
            <person name="Matsuura K."/>
            <person name="Barry K."/>
            <person name="Labutti K."/>
            <person name="Kuo R."/>
            <person name="Ohm R.A."/>
            <person name="Bhattacharya S.S."/>
            <person name="Shirouzu T."/>
            <person name="Yoshinaga Y."/>
            <person name="Martin F.M."/>
            <person name="Grigoriev I.V."/>
            <person name="Hibbett D.S."/>
        </authorList>
    </citation>
    <scope>NUCLEOTIDE SEQUENCE [LARGE SCALE GENOMIC DNA]</scope>
    <source>
        <strain evidence="3 4">HHB10207 ss-3</strain>
    </source>
</reference>
<evidence type="ECO:0000313" key="4">
    <source>
        <dbReference type="Proteomes" id="UP000076798"/>
    </source>
</evidence>
<dbReference type="OrthoDB" id="1874341at2759"/>
<dbReference type="EMBL" id="KV428072">
    <property type="protein sequence ID" value="KZT37995.1"/>
    <property type="molecule type" value="Genomic_DNA"/>
</dbReference>
<feature type="compositionally biased region" description="Pro residues" evidence="2">
    <location>
        <begin position="765"/>
        <end position="779"/>
    </location>
</feature>
<dbReference type="GO" id="GO:0031416">
    <property type="term" value="C:NatB complex"/>
    <property type="evidence" value="ECO:0007669"/>
    <property type="project" value="TreeGrafter"/>
</dbReference>
<sequence>MSNTLQERQVRPIYDAIDLGQFKSALQTCNKILKKQPNNELVKTLKCLAMVRIGKIDEAVILSDEILAKKPSDELVLGAMSNVLRFLSRHEDMIVMYEDAYKKNPTNEELGAQTFMANVRVGNWKAAQQVATKMHKNSKDDRYLYWSIMSTVLQASDLSTDPVMRPILLKLALRLIESSGSPSIASPDRFYLNLTVLRDLERYEEALNLLEGDVGKHLCDTSLVLEELRHELAMTLGKRESELQIARTRLTERRDRNWLTFTSLIDCTLADHEELEATINETRKLITSLAQEDGTSDRSAALALLELERRCREKEPPKRDIPFVESLKSYFVTFGDKPACFEDLKPYIDLQGEEREDWTTFLDTRDLSNASGSISELVRSINVFKLRRIRLIEEEVTVEKEEERAEQYLRAYLAALSLGKGLPSTELQPADDLAILAASAYINLYDLSKSISYLNCATCVLEYASQRSKHAFQHRLLLIRLYRLVGAPSLALEHYRQMNIKQVQNDTLAHLILARCATFSLTSNGDLTYLQECLESSQIYSSNNNETADMVVKAFQFEKYSQIPEFIEFEDRLDSSVQRDLTKIEHVRMRLAHEPATTETIDTELVELKFLYERSQFHHDNRDFSVFPEYQPLGKLINTQTGMGEVSPGEEWLTMWMKMYIICFELASDLDPALDGQAILGGDKSKPLNPIDKDRKALSARLREISEDDYKTLTPEERRLHSFTLALVSWLEPYNTYCRPPPQPFVPGAIALANGSANAAKKVPKPAPTAPSEPPPSTNPPESVLNYFDELEERFRETAETSTALPWEALHIATLGQEALILYNIVTARFRLGGASKLKKSDPVMQSIKNLRTKALVALKDIGGILVKIGETDATPETRKEFVESCHLPELCEQIDHDFVFGVAKKVTDARKKVRSDIGKGLERICKGQGQGLVLGAGPSTGS</sequence>
<dbReference type="SUPFAM" id="SSF48452">
    <property type="entry name" value="TPR-like"/>
    <property type="match status" value="1"/>
</dbReference>
<protein>
    <submittedName>
        <fullName evidence="3">TPR-like protein</fullName>
    </submittedName>
</protein>
<keyword evidence="4" id="KW-1185">Reference proteome</keyword>
<proteinExistence type="inferred from homology"/>
<name>A0A166CZI8_9AGAM</name>
<dbReference type="InterPro" id="IPR019183">
    <property type="entry name" value="NAA25_NatB_aux_su"/>
</dbReference>
<feature type="region of interest" description="Disordered" evidence="2">
    <location>
        <begin position="760"/>
        <end position="783"/>
    </location>
</feature>
<evidence type="ECO:0000313" key="3">
    <source>
        <dbReference type="EMBL" id="KZT37995.1"/>
    </source>
</evidence>
<dbReference type="PANTHER" id="PTHR22767:SF3">
    <property type="entry name" value="N-ALPHA-ACETYLTRANSFERASE 25, NATB AUXILIARY SUBUNIT"/>
    <property type="match status" value="1"/>
</dbReference>
<dbReference type="STRING" id="1314776.A0A166CZI8"/>
<evidence type="ECO:0000256" key="1">
    <source>
        <dbReference type="ARBA" id="ARBA00006298"/>
    </source>
</evidence>
<dbReference type="Gene3D" id="1.25.40.1040">
    <property type="match status" value="1"/>
</dbReference>
<dbReference type="PANTHER" id="PTHR22767">
    <property type="entry name" value="N-TERMINAL ACETYLTRANSFERASE-RELATED"/>
    <property type="match status" value="1"/>
</dbReference>
<organism evidence="3 4">
    <name type="scientific">Sistotremastrum suecicum HHB10207 ss-3</name>
    <dbReference type="NCBI Taxonomy" id="1314776"/>
    <lineage>
        <taxon>Eukaryota</taxon>
        <taxon>Fungi</taxon>
        <taxon>Dikarya</taxon>
        <taxon>Basidiomycota</taxon>
        <taxon>Agaricomycotina</taxon>
        <taxon>Agaricomycetes</taxon>
        <taxon>Sistotremastrales</taxon>
        <taxon>Sistotremastraceae</taxon>
        <taxon>Sistotremastrum</taxon>
    </lineage>
</organism>
<accession>A0A166CZI8</accession>
<gene>
    <name evidence="3" type="ORF">SISSUDRAFT_1022101</name>
</gene>
<dbReference type="Pfam" id="PF09797">
    <property type="entry name" value="NatB_MDM20"/>
    <property type="match status" value="1"/>
</dbReference>